<gene>
    <name evidence="1" type="ORF">SAMN05444171_8078</name>
</gene>
<name>A0A1H5LQI8_9BRAD</name>
<protein>
    <submittedName>
        <fullName evidence="1">Uncharacterized protein</fullName>
    </submittedName>
</protein>
<dbReference type="Proteomes" id="UP000183208">
    <property type="component" value="Unassembled WGS sequence"/>
</dbReference>
<proteinExistence type="predicted"/>
<dbReference type="EMBL" id="FNTI01000002">
    <property type="protein sequence ID" value="SEE79240.1"/>
    <property type="molecule type" value="Genomic_DNA"/>
</dbReference>
<reference evidence="1 2" key="1">
    <citation type="submission" date="2016-10" db="EMBL/GenBank/DDBJ databases">
        <authorList>
            <person name="de Groot N.N."/>
        </authorList>
    </citation>
    <scope>NUCLEOTIDE SEQUENCE [LARGE SCALE GENOMIC DNA]</scope>
    <source>
        <strain evidence="1 2">GAS522</strain>
    </source>
</reference>
<sequence>MAWDSKLATAALQGVECLRETWATVPRDLKPKLKAAMDNRHKPAAESVPA</sequence>
<accession>A0A1H5LQI8</accession>
<dbReference type="AlphaFoldDB" id="A0A1H5LQI8"/>
<evidence type="ECO:0000313" key="2">
    <source>
        <dbReference type="Proteomes" id="UP000183208"/>
    </source>
</evidence>
<evidence type="ECO:0000313" key="1">
    <source>
        <dbReference type="EMBL" id="SEE79240.1"/>
    </source>
</evidence>
<organism evidence="1 2">
    <name type="scientific">Bradyrhizobium lablabi</name>
    <dbReference type="NCBI Taxonomy" id="722472"/>
    <lineage>
        <taxon>Bacteria</taxon>
        <taxon>Pseudomonadati</taxon>
        <taxon>Pseudomonadota</taxon>
        <taxon>Alphaproteobacteria</taxon>
        <taxon>Hyphomicrobiales</taxon>
        <taxon>Nitrobacteraceae</taxon>
        <taxon>Bradyrhizobium</taxon>
    </lineage>
</organism>